<dbReference type="STRING" id="226505.SAMN05444394_1890"/>
<reference evidence="5" key="1">
    <citation type="submission" date="2016-11" db="EMBL/GenBank/DDBJ databases">
        <authorList>
            <person name="Varghese N."/>
            <person name="Submissions S."/>
        </authorList>
    </citation>
    <scope>NUCLEOTIDE SEQUENCE [LARGE SCALE GENOMIC DNA]</scope>
    <source>
        <strain evidence="5">DSM 15292</strain>
    </source>
</reference>
<dbReference type="PANTHER" id="PTHR37299:SF1">
    <property type="entry name" value="STAGE 0 SPORULATION PROTEIN A HOMOLOG"/>
    <property type="match status" value="1"/>
</dbReference>
<keyword evidence="1" id="KW-0597">Phosphoprotein</keyword>
<feature type="domain" description="HTH LytTR-type" evidence="3">
    <location>
        <begin position="137"/>
        <end position="235"/>
    </location>
</feature>
<dbReference type="GO" id="GO:0000156">
    <property type="term" value="F:phosphorelay response regulator activity"/>
    <property type="evidence" value="ECO:0007669"/>
    <property type="project" value="InterPro"/>
</dbReference>
<dbReference type="Gene3D" id="2.40.50.1020">
    <property type="entry name" value="LytTr DNA-binding domain"/>
    <property type="match status" value="1"/>
</dbReference>
<evidence type="ECO:0000313" key="4">
    <source>
        <dbReference type="EMBL" id="SIN79893.1"/>
    </source>
</evidence>
<dbReference type="Pfam" id="PF00072">
    <property type="entry name" value="Response_reg"/>
    <property type="match status" value="1"/>
</dbReference>
<evidence type="ECO:0000259" key="3">
    <source>
        <dbReference type="PROSITE" id="PS50930"/>
    </source>
</evidence>
<evidence type="ECO:0000259" key="2">
    <source>
        <dbReference type="PROSITE" id="PS50110"/>
    </source>
</evidence>
<keyword evidence="5" id="KW-1185">Reference proteome</keyword>
<dbReference type="InterPro" id="IPR007492">
    <property type="entry name" value="LytTR_DNA-bd_dom"/>
</dbReference>
<dbReference type="PROSITE" id="PS50930">
    <property type="entry name" value="HTH_LYTTR"/>
    <property type="match status" value="1"/>
</dbReference>
<protein>
    <submittedName>
        <fullName evidence="4">Two component transcriptional regulator, LytTR family</fullName>
    </submittedName>
</protein>
<dbReference type="Gene3D" id="3.40.50.2300">
    <property type="match status" value="1"/>
</dbReference>
<dbReference type="Proteomes" id="UP000185221">
    <property type="component" value="Unassembled WGS sequence"/>
</dbReference>
<organism evidence="4 5">
    <name type="scientific">Algoriphagus halophilus</name>
    <dbReference type="NCBI Taxonomy" id="226505"/>
    <lineage>
        <taxon>Bacteria</taxon>
        <taxon>Pseudomonadati</taxon>
        <taxon>Bacteroidota</taxon>
        <taxon>Cytophagia</taxon>
        <taxon>Cytophagales</taxon>
        <taxon>Cyclobacteriaceae</taxon>
        <taxon>Algoriphagus</taxon>
    </lineage>
</organism>
<dbReference type="SUPFAM" id="SSF52172">
    <property type="entry name" value="CheY-like"/>
    <property type="match status" value="1"/>
</dbReference>
<dbReference type="SMART" id="SM00850">
    <property type="entry name" value="LytTR"/>
    <property type="match status" value="1"/>
</dbReference>
<accession>A0A1N6EA77</accession>
<evidence type="ECO:0000313" key="5">
    <source>
        <dbReference type="Proteomes" id="UP000185221"/>
    </source>
</evidence>
<dbReference type="SMART" id="SM00448">
    <property type="entry name" value="REC"/>
    <property type="match status" value="1"/>
</dbReference>
<evidence type="ECO:0000256" key="1">
    <source>
        <dbReference type="PROSITE-ProRule" id="PRU00169"/>
    </source>
</evidence>
<dbReference type="RefSeq" id="WP_074224572.1">
    <property type="nucleotide sequence ID" value="NZ_FSRC01000001.1"/>
</dbReference>
<dbReference type="InterPro" id="IPR001789">
    <property type="entry name" value="Sig_transdc_resp-reg_receiver"/>
</dbReference>
<feature type="modified residue" description="4-aspartylphosphate" evidence="1">
    <location>
        <position position="53"/>
    </location>
</feature>
<dbReference type="AlphaFoldDB" id="A0A1N6EA77"/>
<sequence>MTCIIVDDENVSREILNFLCEKEPGVEVVGNFSNAMDAFRFLNKEDVDLIFLDVHMPGFTGFDFIQTLKNSPYVILTTSDQNSALKAFEYESIIDFLTKPIDPDRFKKSVKKVAKLLETGNSNPSNPKKSKASKNQLFINIDKRLIKINTEEIDLVEASGDYVVIKLENTDYRVHISLTKLKEKLPSDTFFQVHRSYIINLKKIVDIQDNTVLIHKSVIPISRSKRGELMGKLNLI</sequence>
<proteinExistence type="predicted"/>
<dbReference type="GO" id="GO:0003677">
    <property type="term" value="F:DNA binding"/>
    <property type="evidence" value="ECO:0007669"/>
    <property type="project" value="InterPro"/>
</dbReference>
<dbReference type="InterPro" id="IPR046947">
    <property type="entry name" value="LytR-like"/>
</dbReference>
<name>A0A1N6EA77_9BACT</name>
<dbReference type="InterPro" id="IPR011006">
    <property type="entry name" value="CheY-like_superfamily"/>
</dbReference>
<feature type="domain" description="Response regulatory" evidence="2">
    <location>
        <begin position="2"/>
        <end position="114"/>
    </location>
</feature>
<dbReference type="OrthoDB" id="1646880at2"/>
<gene>
    <name evidence="4" type="ORF">SAMN05444394_1890</name>
</gene>
<dbReference type="Pfam" id="PF04397">
    <property type="entry name" value="LytTR"/>
    <property type="match status" value="1"/>
</dbReference>
<dbReference type="PANTHER" id="PTHR37299">
    <property type="entry name" value="TRANSCRIPTIONAL REGULATOR-RELATED"/>
    <property type="match status" value="1"/>
</dbReference>
<dbReference type="EMBL" id="FSRC01000001">
    <property type="protein sequence ID" value="SIN79893.1"/>
    <property type="molecule type" value="Genomic_DNA"/>
</dbReference>
<dbReference type="PROSITE" id="PS50110">
    <property type="entry name" value="RESPONSE_REGULATORY"/>
    <property type="match status" value="1"/>
</dbReference>